<gene>
    <name evidence="20" type="primary">CSON005497</name>
</gene>
<feature type="domain" description="Glutamyl/glutaminyl-tRNA synthetase class Ib catalytic" evidence="18">
    <location>
        <begin position="27"/>
        <end position="334"/>
    </location>
</feature>
<dbReference type="InterPro" id="IPR049940">
    <property type="entry name" value="GluQ/Sye"/>
</dbReference>
<evidence type="ECO:0000256" key="3">
    <source>
        <dbReference type="ARBA" id="ARBA00012835"/>
    </source>
</evidence>
<dbReference type="HAMAP" id="MF_00022">
    <property type="entry name" value="Glu_tRNA_synth_type1"/>
    <property type="match status" value="1"/>
</dbReference>
<evidence type="ECO:0000256" key="15">
    <source>
        <dbReference type="ARBA" id="ARBA00047479"/>
    </source>
</evidence>
<evidence type="ECO:0000256" key="8">
    <source>
        <dbReference type="ARBA" id="ARBA00023146"/>
    </source>
</evidence>
<dbReference type="AlphaFoldDB" id="A0A336L7K5"/>
<evidence type="ECO:0000256" key="2">
    <source>
        <dbReference type="ARBA" id="ARBA00007894"/>
    </source>
</evidence>
<sequence>MLHLTKNFIYLTSSQPFTTIIRGCHKQIRVRFAPSPTGYLHLGGLRTALYNYLFAKKHGGKFILRIEDTDQTRLVEGATEQLCKDLEWAGIQPDEGPKYGGLFGPYIQSSRVELYQTEVKKLLDNGSAYYCFCSDRRLELLRKEALKQRQVPKYDNRCRHLTPVQIAEKLAKNDKFCIRFKLESQGESFHDMVYGNFVYYIAQNEGDPVIIKSDGFPTYHLANVVDDHYMRITHVLRGVEWQISTPKHLLLYQAFGWKAPRYAHLPLIMNQDGSKLSKRQNDIRIQHYKDKGIFPQALLNYITQSGGGFEKEVGEHLKCLQMPELVSRFDISKVNSNSSRLNPDLLLDLNRLELQEQIRDPVKCDILIETVREMVQKAYPQNIENLDLGKDHIKFVLEWAVNRISTLKELVEGNFSFLWILPKLQKDTIIGPDILESLIKALKEQDFSKTNLNTILKEFSSKNNLTFNNFMKSLRGALSGLKEGPSVAEMMEILGKEGTLERLIRTKKK</sequence>
<feature type="domain" description="Aminoacyl-tRNA synthetase class I anticodon-binding" evidence="19">
    <location>
        <begin position="388"/>
        <end position="504"/>
    </location>
</feature>
<dbReference type="Gene3D" id="1.10.10.350">
    <property type="match status" value="1"/>
</dbReference>
<dbReference type="NCBIfam" id="TIGR00464">
    <property type="entry name" value="gltX_bact"/>
    <property type="match status" value="1"/>
</dbReference>
<dbReference type="InterPro" id="IPR020751">
    <property type="entry name" value="aa-tRNA-synth_I_codon-bd_sub2"/>
</dbReference>
<organism evidence="20">
    <name type="scientific">Culicoides sonorensis</name>
    <name type="common">Biting midge</name>
    <dbReference type="NCBI Taxonomy" id="179676"/>
    <lineage>
        <taxon>Eukaryota</taxon>
        <taxon>Metazoa</taxon>
        <taxon>Ecdysozoa</taxon>
        <taxon>Arthropoda</taxon>
        <taxon>Hexapoda</taxon>
        <taxon>Insecta</taxon>
        <taxon>Pterygota</taxon>
        <taxon>Neoptera</taxon>
        <taxon>Endopterygota</taxon>
        <taxon>Diptera</taxon>
        <taxon>Nematocera</taxon>
        <taxon>Chironomoidea</taxon>
        <taxon>Ceratopogonidae</taxon>
        <taxon>Ceratopogoninae</taxon>
        <taxon>Culicoides</taxon>
        <taxon>Monoculicoides</taxon>
    </lineage>
</organism>
<evidence type="ECO:0000256" key="4">
    <source>
        <dbReference type="ARBA" id="ARBA00022598"/>
    </source>
</evidence>
<comment type="catalytic activity">
    <reaction evidence="15">
        <text>tRNA(Glx) + L-glutamate + ATP = L-glutamyl-tRNA(Glx) + AMP + diphosphate</text>
        <dbReference type="Rhea" id="RHEA:18397"/>
        <dbReference type="Rhea" id="RHEA-COMP:9713"/>
        <dbReference type="Rhea" id="RHEA-COMP:9716"/>
        <dbReference type="ChEBI" id="CHEBI:29985"/>
        <dbReference type="ChEBI" id="CHEBI:30616"/>
        <dbReference type="ChEBI" id="CHEBI:33019"/>
        <dbReference type="ChEBI" id="CHEBI:78442"/>
        <dbReference type="ChEBI" id="CHEBI:78520"/>
        <dbReference type="ChEBI" id="CHEBI:456215"/>
        <dbReference type="EC" id="6.1.1.24"/>
    </reaction>
    <physiologicalReaction direction="left-to-right" evidence="15">
        <dbReference type="Rhea" id="RHEA:18398"/>
    </physiologicalReaction>
</comment>
<evidence type="ECO:0000256" key="10">
    <source>
        <dbReference type="ARBA" id="ARBA00044054"/>
    </source>
</evidence>
<dbReference type="InterPro" id="IPR045462">
    <property type="entry name" value="aa-tRNA-synth_I_cd-bd"/>
</dbReference>
<evidence type="ECO:0000256" key="9">
    <source>
        <dbReference type="ARBA" id="ARBA00030865"/>
    </source>
</evidence>
<dbReference type="EC" id="6.1.1.17" evidence="3"/>
<evidence type="ECO:0000256" key="13">
    <source>
        <dbReference type="ARBA" id="ARBA00044313"/>
    </source>
</evidence>
<dbReference type="FunFam" id="3.40.50.620:FF:000045">
    <property type="entry name" value="Glutamate--tRNA ligase, mitochondrial"/>
    <property type="match status" value="1"/>
</dbReference>
<dbReference type="SUPFAM" id="SSF48163">
    <property type="entry name" value="An anticodon-binding domain of class I aminoacyl-tRNA synthetases"/>
    <property type="match status" value="1"/>
</dbReference>
<dbReference type="VEuPathDB" id="VectorBase:CSON005497"/>
<dbReference type="PANTHER" id="PTHR43311">
    <property type="entry name" value="GLUTAMATE--TRNA LIGASE"/>
    <property type="match status" value="1"/>
</dbReference>
<dbReference type="GO" id="GO:0005739">
    <property type="term" value="C:mitochondrion"/>
    <property type="evidence" value="ECO:0007669"/>
    <property type="project" value="UniProtKB-SubCell"/>
</dbReference>
<evidence type="ECO:0000256" key="7">
    <source>
        <dbReference type="ARBA" id="ARBA00022917"/>
    </source>
</evidence>
<evidence type="ECO:0000259" key="19">
    <source>
        <dbReference type="Pfam" id="PF19269"/>
    </source>
</evidence>
<comment type="catalytic activity">
    <reaction evidence="16">
        <text>tRNA(Gln) + L-glutamate + ATP = L-glutamyl-tRNA(Gln) + AMP + diphosphate</text>
        <dbReference type="Rhea" id="RHEA:64612"/>
        <dbReference type="Rhea" id="RHEA-COMP:9662"/>
        <dbReference type="Rhea" id="RHEA-COMP:9684"/>
        <dbReference type="ChEBI" id="CHEBI:29985"/>
        <dbReference type="ChEBI" id="CHEBI:30616"/>
        <dbReference type="ChEBI" id="CHEBI:33019"/>
        <dbReference type="ChEBI" id="CHEBI:78442"/>
        <dbReference type="ChEBI" id="CHEBI:78520"/>
        <dbReference type="ChEBI" id="CHEBI:456215"/>
    </reaction>
    <physiologicalReaction direction="left-to-right" evidence="16">
        <dbReference type="Rhea" id="RHEA:64613"/>
    </physiologicalReaction>
</comment>
<dbReference type="PRINTS" id="PR00987">
    <property type="entry name" value="TRNASYNTHGLU"/>
</dbReference>
<dbReference type="InterPro" id="IPR000924">
    <property type="entry name" value="Glu/Gln-tRNA-synth"/>
</dbReference>
<name>A0A336L7K5_CULSO</name>
<dbReference type="GO" id="GO:0004818">
    <property type="term" value="F:glutamate-tRNA ligase activity"/>
    <property type="evidence" value="ECO:0007669"/>
    <property type="project" value="UniProtKB-EC"/>
</dbReference>
<keyword evidence="6 17" id="KW-0067">ATP-binding</keyword>
<dbReference type="GO" id="GO:0050561">
    <property type="term" value="F:glutamate-tRNA(Gln) ligase activity"/>
    <property type="evidence" value="ECO:0007669"/>
    <property type="project" value="UniProtKB-EC"/>
</dbReference>
<evidence type="ECO:0000256" key="1">
    <source>
        <dbReference type="ARBA" id="ARBA00004173"/>
    </source>
</evidence>
<dbReference type="EMBL" id="UFQS01002172">
    <property type="protein sequence ID" value="SSX13404.1"/>
    <property type="molecule type" value="Genomic_DNA"/>
</dbReference>
<dbReference type="PANTHER" id="PTHR43311:SF2">
    <property type="entry name" value="GLUTAMATE--TRNA LIGASE, MITOCHONDRIAL-RELATED"/>
    <property type="match status" value="1"/>
</dbReference>
<evidence type="ECO:0000259" key="18">
    <source>
        <dbReference type="Pfam" id="PF00749"/>
    </source>
</evidence>
<keyword evidence="4 17" id="KW-0436">Ligase</keyword>
<dbReference type="InterPro" id="IPR014729">
    <property type="entry name" value="Rossmann-like_a/b/a_fold"/>
</dbReference>
<reference evidence="21" key="2">
    <citation type="submission" date="2018-07" db="EMBL/GenBank/DDBJ databases">
        <authorList>
            <person name="Quirk P.G."/>
            <person name="Krulwich T.A."/>
        </authorList>
    </citation>
    <scope>NUCLEOTIDE SEQUENCE</scope>
</reference>
<evidence type="ECO:0000256" key="12">
    <source>
        <dbReference type="ARBA" id="ARBA00044251"/>
    </source>
</evidence>
<evidence type="ECO:0000256" key="16">
    <source>
        <dbReference type="ARBA" id="ARBA00047689"/>
    </source>
</evidence>
<protein>
    <recommendedName>
        <fullName evidence="11">Nondiscriminating glutamyl-tRNA synthetase EARS2, mitochondrial</fullName>
        <ecNumber evidence="3">6.1.1.17</ecNumber>
        <ecNumber evidence="10">6.1.1.24</ecNumber>
    </recommendedName>
    <alternativeName>
        <fullName evidence="13">Glutamate--tRNA(Gln) ligase EARS2, mitochondrial</fullName>
    </alternativeName>
    <alternativeName>
        <fullName evidence="9">Glutamyl-tRNA synthetase</fullName>
    </alternativeName>
    <alternativeName>
        <fullName evidence="12">Mitochondrial glutamyl-tRNA synthetase</fullName>
    </alternativeName>
</protein>
<evidence type="ECO:0000256" key="14">
    <source>
        <dbReference type="ARBA" id="ARBA00047366"/>
    </source>
</evidence>
<keyword evidence="8 17" id="KW-0030">Aminoacyl-tRNA synthetase</keyword>
<dbReference type="InterPro" id="IPR008925">
    <property type="entry name" value="aa_tRNA-synth_I_cd-bd_sf"/>
</dbReference>
<evidence type="ECO:0000256" key="17">
    <source>
        <dbReference type="RuleBase" id="RU363037"/>
    </source>
</evidence>
<dbReference type="GO" id="GO:0000049">
    <property type="term" value="F:tRNA binding"/>
    <property type="evidence" value="ECO:0007669"/>
    <property type="project" value="InterPro"/>
</dbReference>
<dbReference type="InterPro" id="IPR004527">
    <property type="entry name" value="Glu-tRNA-ligase_bac/mito"/>
</dbReference>
<comment type="subcellular location">
    <subcellularLocation>
        <location evidence="1">Mitochondrion</location>
    </subcellularLocation>
</comment>
<accession>A0A336L7K5</accession>
<evidence type="ECO:0000256" key="5">
    <source>
        <dbReference type="ARBA" id="ARBA00022741"/>
    </source>
</evidence>
<dbReference type="Pfam" id="PF19269">
    <property type="entry name" value="Anticodon_2"/>
    <property type="match status" value="1"/>
</dbReference>
<evidence type="ECO:0000256" key="6">
    <source>
        <dbReference type="ARBA" id="ARBA00022840"/>
    </source>
</evidence>
<dbReference type="InterPro" id="IPR033910">
    <property type="entry name" value="GluRS_core"/>
</dbReference>
<dbReference type="PROSITE" id="PS00178">
    <property type="entry name" value="AA_TRNA_LIGASE_I"/>
    <property type="match status" value="1"/>
</dbReference>
<comment type="catalytic activity">
    <reaction evidence="14">
        <text>tRNA(Glu) + L-glutamate + ATP = L-glutamyl-tRNA(Glu) + AMP + diphosphate</text>
        <dbReference type="Rhea" id="RHEA:23540"/>
        <dbReference type="Rhea" id="RHEA-COMP:9663"/>
        <dbReference type="Rhea" id="RHEA-COMP:9680"/>
        <dbReference type="ChEBI" id="CHEBI:29985"/>
        <dbReference type="ChEBI" id="CHEBI:30616"/>
        <dbReference type="ChEBI" id="CHEBI:33019"/>
        <dbReference type="ChEBI" id="CHEBI:78442"/>
        <dbReference type="ChEBI" id="CHEBI:78520"/>
        <dbReference type="ChEBI" id="CHEBI:456215"/>
        <dbReference type="EC" id="6.1.1.17"/>
    </reaction>
    <physiologicalReaction direction="left-to-right" evidence="14">
        <dbReference type="Rhea" id="RHEA:23541"/>
    </physiologicalReaction>
</comment>
<evidence type="ECO:0000313" key="20">
    <source>
        <dbReference type="EMBL" id="SSX13404.1"/>
    </source>
</evidence>
<dbReference type="Gene3D" id="3.40.50.620">
    <property type="entry name" value="HUPs"/>
    <property type="match status" value="1"/>
</dbReference>
<dbReference type="EC" id="6.1.1.24" evidence="10"/>
<dbReference type="GO" id="GO:0008270">
    <property type="term" value="F:zinc ion binding"/>
    <property type="evidence" value="ECO:0007669"/>
    <property type="project" value="InterPro"/>
</dbReference>
<dbReference type="InterPro" id="IPR020058">
    <property type="entry name" value="Glu/Gln-tRNA-synth_Ib_cat-dom"/>
</dbReference>
<dbReference type="GO" id="GO:0005524">
    <property type="term" value="F:ATP binding"/>
    <property type="evidence" value="ECO:0007669"/>
    <property type="project" value="UniProtKB-KW"/>
</dbReference>
<dbReference type="GO" id="GO:0006424">
    <property type="term" value="P:glutamyl-tRNA aminoacylation"/>
    <property type="evidence" value="ECO:0007669"/>
    <property type="project" value="InterPro"/>
</dbReference>
<evidence type="ECO:0000256" key="11">
    <source>
        <dbReference type="ARBA" id="ARBA00044142"/>
    </source>
</evidence>
<keyword evidence="7 17" id="KW-0648">Protein biosynthesis</keyword>
<keyword evidence="5 17" id="KW-0547">Nucleotide-binding</keyword>
<comment type="similarity">
    <text evidence="2">Belongs to the class-I aminoacyl-tRNA synthetase family. Glutamate--tRNA ligase type 1 subfamily.</text>
</comment>
<proteinExistence type="inferred from homology"/>
<dbReference type="OMA" id="QAPRYDN"/>
<evidence type="ECO:0000313" key="21">
    <source>
        <dbReference type="EMBL" id="SSX32838.1"/>
    </source>
</evidence>
<dbReference type="InterPro" id="IPR001412">
    <property type="entry name" value="aa-tRNA-synth_I_CS"/>
</dbReference>
<reference evidence="20" key="1">
    <citation type="submission" date="2018-04" db="EMBL/GenBank/DDBJ databases">
        <authorList>
            <person name="Go L.Y."/>
            <person name="Mitchell J.A."/>
        </authorList>
    </citation>
    <scope>NUCLEOTIDE SEQUENCE</scope>
    <source>
        <tissue evidence="20">Whole organism</tissue>
    </source>
</reference>
<dbReference type="CDD" id="cd00808">
    <property type="entry name" value="GluRS_core"/>
    <property type="match status" value="1"/>
</dbReference>
<dbReference type="Pfam" id="PF00749">
    <property type="entry name" value="tRNA-synt_1c"/>
    <property type="match status" value="1"/>
</dbReference>
<dbReference type="SUPFAM" id="SSF52374">
    <property type="entry name" value="Nucleotidylyl transferase"/>
    <property type="match status" value="1"/>
</dbReference>
<dbReference type="EMBL" id="UFQT01002172">
    <property type="protein sequence ID" value="SSX32838.1"/>
    <property type="molecule type" value="Genomic_DNA"/>
</dbReference>